<evidence type="ECO:0000259" key="6">
    <source>
        <dbReference type="Pfam" id="PF01229"/>
    </source>
</evidence>
<reference evidence="7" key="1">
    <citation type="submission" date="2014-08" db="EMBL/GenBank/DDBJ databases">
        <title>Draft genome sequences of Sphingobium herbicidovorans.</title>
        <authorList>
            <person name="Gan H.M."/>
            <person name="Gan H.Y."/>
            <person name="Savka M.A."/>
        </authorList>
    </citation>
    <scope>NUCLEOTIDE SEQUENCE [LARGE SCALE GENOMIC DNA]</scope>
    <source>
        <strain evidence="7">NBRC 16415</strain>
    </source>
</reference>
<feature type="active site" description="Proton donor" evidence="4">
    <location>
        <position position="187"/>
    </location>
</feature>
<dbReference type="PANTHER" id="PTHR12631">
    <property type="entry name" value="ALPHA-L-IDURONIDASE"/>
    <property type="match status" value="1"/>
</dbReference>
<dbReference type="PANTHER" id="PTHR12631:SF10">
    <property type="entry name" value="BETA-XYLOSIDASE-LIKE PROTEIN-RELATED"/>
    <property type="match status" value="1"/>
</dbReference>
<dbReference type="PATRIC" id="fig|1219045.3.peg.2749"/>
<dbReference type="InterPro" id="IPR049166">
    <property type="entry name" value="GH39_cat"/>
</dbReference>
<feature type="compositionally biased region" description="Basic and acidic residues" evidence="5">
    <location>
        <begin position="461"/>
        <end position="485"/>
    </location>
</feature>
<evidence type="ECO:0000256" key="3">
    <source>
        <dbReference type="ARBA" id="ARBA00023295"/>
    </source>
</evidence>
<dbReference type="GO" id="GO:0005975">
    <property type="term" value="P:carbohydrate metabolic process"/>
    <property type="evidence" value="ECO:0007669"/>
    <property type="project" value="InterPro"/>
</dbReference>
<proteinExistence type="inferred from homology"/>
<dbReference type="PRINTS" id="PR00745">
    <property type="entry name" value="GLHYDRLASE39"/>
</dbReference>
<keyword evidence="3" id="KW-0326">Glycosidase</keyword>
<evidence type="ECO:0000256" key="2">
    <source>
        <dbReference type="ARBA" id="ARBA00022801"/>
    </source>
</evidence>
<feature type="region of interest" description="Disordered" evidence="5">
    <location>
        <begin position="447"/>
        <end position="486"/>
    </location>
</feature>
<organism evidence="7 8">
    <name type="scientific">Sphingobium herbicidovorans (strain ATCC 700291 / DSM 11019 / CCUG 56400 / KCTC 2939 / LMG 18315 / NBRC 16415 / MH)</name>
    <name type="common">Sphingomonas herbicidovorans</name>
    <dbReference type="NCBI Taxonomy" id="1219045"/>
    <lineage>
        <taxon>Bacteria</taxon>
        <taxon>Pseudomonadati</taxon>
        <taxon>Pseudomonadota</taxon>
        <taxon>Alphaproteobacteria</taxon>
        <taxon>Sphingomonadales</taxon>
        <taxon>Sphingomonadaceae</taxon>
        <taxon>Sphingobium</taxon>
    </lineage>
</organism>
<protein>
    <submittedName>
        <fullName evidence="7">Beta-xylosidase</fullName>
    </submittedName>
</protein>
<evidence type="ECO:0000313" key="7">
    <source>
        <dbReference type="EMBL" id="KFG89519.1"/>
    </source>
</evidence>
<dbReference type="AlphaFoldDB" id="A0A086P801"/>
<feature type="domain" description="Glycosyl hydrolases family 39 N-terminal catalytic" evidence="6">
    <location>
        <begin position="32"/>
        <end position="474"/>
    </location>
</feature>
<gene>
    <name evidence="7" type="ORF">BV98_002715</name>
</gene>
<dbReference type="InterPro" id="IPR051923">
    <property type="entry name" value="Glycosyl_Hydrolase_39"/>
</dbReference>
<comment type="similarity">
    <text evidence="1">Belongs to the glycosyl hydrolase 39 family.</text>
</comment>
<dbReference type="InterPro" id="IPR000514">
    <property type="entry name" value="Glyco_hydro_39"/>
</dbReference>
<accession>A0A086P801</accession>
<evidence type="ECO:0000256" key="4">
    <source>
        <dbReference type="PIRSR" id="PIRSR600514-1"/>
    </source>
</evidence>
<dbReference type="InterPro" id="IPR049165">
    <property type="entry name" value="GH39_as"/>
</dbReference>
<dbReference type="Gene3D" id="2.60.40.1500">
    <property type="entry name" value="Glycosyl hydrolase domain, family 39"/>
    <property type="match status" value="1"/>
</dbReference>
<dbReference type="STRING" id="76947.GCA_002080435_02645"/>
<evidence type="ECO:0000256" key="5">
    <source>
        <dbReference type="SAM" id="MobiDB-lite"/>
    </source>
</evidence>
<dbReference type="EMBL" id="JFZA02000026">
    <property type="protein sequence ID" value="KFG89519.1"/>
    <property type="molecule type" value="Genomic_DNA"/>
</dbReference>
<keyword evidence="2" id="KW-0378">Hydrolase</keyword>
<keyword evidence="8" id="KW-1185">Reference proteome</keyword>
<dbReference type="Proteomes" id="UP000024284">
    <property type="component" value="Unassembled WGS sequence"/>
</dbReference>
<dbReference type="InterPro" id="IPR017853">
    <property type="entry name" value="GH"/>
</dbReference>
<dbReference type="SUPFAM" id="SSF51011">
    <property type="entry name" value="Glycosyl hydrolase domain"/>
    <property type="match status" value="1"/>
</dbReference>
<comment type="caution">
    <text evidence="7">The sequence shown here is derived from an EMBL/GenBank/DDBJ whole genome shotgun (WGS) entry which is preliminary data.</text>
</comment>
<evidence type="ECO:0000313" key="8">
    <source>
        <dbReference type="Proteomes" id="UP000024284"/>
    </source>
</evidence>
<evidence type="ECO:0000256" key="1">
    <source>
        <dbReference type="ARBA" id="ARBA00008875"/>
    </source>
</evidence>
<dbReference type="SUPFAM" id="SSF51445">
    <property type="entry name" value="(Trans)glycosidases"/>
    <property type="match status" value="1"/>
</dbReference>
<dbReference type="eggNOG" id="COG3664">
    <property type="taxonomic scope" value="Bacteria"/>
</dbReference>
<dbReference type="Gene3D" id="3.20.20.80">
    <property type="entry name" value="Glycosidases"/>
    <property type="match status" value="1"/>
</dbReference>
<sequence length="505" mass="56368">MWNRREIMGAGAAAFAASSFARTAFGQTATEQVEIDLRQETGALDHIWSRCAGSDRASATLREAWRTDLERFRSETGLERVRFHGIFNDDLGVWPGGLNGKDPNFQNVDAVYDGLLERGVQPFVELSFMPKKLASGNTKLNFTYNANITPPASPDAWGQFIGVFVRHLIDRYGANEVRQWYFEVWNEPNLTWFFSGTQADYFAMYKAAAQAIKAVDPKLRVGGPSTAAAQWMPEFLGFCAQENLPVDFVSTHIYAGDDQKELFGQADRYPHKDVIPAAMAKVRSQIDATRYKGAELWLSEWSSDSPAMIAHVISNCLPYCHAMSQWCISNVFEEINFPNFIIKEGDGGWGMLAQRNIPRPSFNTYKLLHRLGQRRLAATGPALASRTKDGAAALVWNLAEVKQPAGIPGMSSQRIVTGERKNIQVRLKGARPGAAVRVSYVDQERGSPLPKWRELGSPQYPKKDEVDQIRRSAELAPPETRRLDKQGMLTLDLPPEGVALIELRA</sequence>
<dbReference type="RefSeq" id="WP_037467047.1">
    <property type="nucleotide sequence ID" value="NZ_BCZD01000034.1"/>
</dbReference>
<name>A0A086P801_SPHHM</name>
<dbReference type="Pfam" id="PF01229">
    <property type="entry name" value="Glyco_hydro_39"/>
    <property type="match status" value="1"/>
</dbReference>
<dbReference type="PROSITE" id="PS01027">
    <property type="entry name" value="GLYCOSYL_HYDROL_F39"/>
    <property type="match status" value="1"/>
</dbReference>
<dbReference type="GO" id="GO:0004553">
    <property type="term" value="F:hydrolase activity, hydrolyzing O-glycosyl compounds"/>
    <property type="evidence" value="ECO:0007669"/>
    <property type="project" value="InterPro"/>
</dbReference>